<dbReference type="InterPro" id="IPR000933">
    <property type="entry name" value="Glyco_hydro_29"/>
</dbReference>
<dbReference type="InterPro" id="IPR031919">
    <property type="entry name" value="Fucosidase_C"/>
</dbReference>
<evidence type="ECO:0000256" key="7">
    <source>
        <dbReference type="SAM" id="SignalP"/>
    </source>
</evidence>
<keyword evidence="5" id="KW-0378">Hydrolase</keyword>
<feature type="domain" description="Glycoside hydrolase family 29 N-terminal" evidence="8">
    <location>
        <begin position="75"/>
        <end position="276"/>
    </location>
</feature>
<dbReference type="Pfam" id="PF16757">
    <property type="entry name" value="Fucosidase_C"/>
    <property type="match status" value="1"/>
</dbReference>
<gene>
    <name evidence="10" type="ORF">BDFB_010364</name>
</gene>
<protein>
    <recommendedName>
        <fullName evidence="3">alpha-L-fucosidase</fullName>
        <ecNumber evidence="3">3.2.1.51</ecNumber>
    </recommendedName>
</protein>
<sequence length="371" mass="42838">MKTLFHLKMFIFLLVVENILGSNINSKNFEIRSDEVRYDPTWESLDTRPIPEWFDDVKIGIFIHWGVFSVPSFGGDLANAVRDKGLIFGVYHSLYEWFNPMYLADKNNSFVTQDFVNNKMLPEMYELINNYQPSVFWSDGDWEANDTYFRSTEFLAWLYNDSPVKNTVLVNDRWGIDIPCQHGDFYSCQDRYNPGELQPHKWENAMTLDKDSWGYRRNANLSDYLTTHDLLKTLTETISCGGNIMINIGPTKEGTIIPIFQERLLDLGKWLSVNGEAIYNSRPWTVQNDTLTSGVWYTTDSDRNSVYAIVLEWPDNNILQVESVLAVFANSTVTTSLLGNTESLKVVWTISDEIVSIQFPDKATVISDWVW</sequence>
<dbReference type="EC" id="3.2.1.51" evidence="3"/>
<evidence type="ECO:0000259" key="9">
    <source>
        <dbReference type="Pfam" id="PF16757"/>
    </source>
</evidence>
<dbReference type="Gene3D" id="3.20.20.80">
    <property type="entry name" value="Glycosidases"/>
    <property type="match status" value="2"/>
</dbReference>
<evidence type="ECO:0000256" key="6">
    <source>
        <dbReference type="ARBA" id="ARBA00023295"/>
    </source>
</evidence>
<keyword evidence="6" id="KW-0326">Glycosidase</keyword>
<dbReference type="InterPro" id="IPR013780">
    <property type="entry name" value="Glyco_hydro_b"/>
</dbReference>
<evidence type="ECO:0000256" key="1">
    <source>
        <dbReference type="ARBA" id="ARBA00004071"/>
    </source>
</evidence>
<comment type="function">
    <text evidence="1">Alpha-L-fucosidase is responsible for hydrolyzing the alpha-1,6-linked fucose joined to the reducing-end N-acetylglucosamine of the carbohydrate moieties of glycoproteins.</text>
</comment>
<name>A0A482W8I7_ASBVE</name>
<reference evidence="10 11" key="1">
    <citation type="submission" date="2017-03" db="EMBL/GenBank/DDBJ databases">
        <title>Genome of the blue death feigning beetle - Asbolus verrucosus.</title>
        <authorList>
            <person name="Rider S.D."/>
        </authorList>
    </citation>
    <scope>NUCLEOTIDE SEQUENCE [LARGE SCALE GENOMIC DNA]</scope>
    <source>
        <strain evidence="10">Butters</strain>
        <tissue evidence="10">Head and leg muscle</tissue>
    </source>
</reference>
<dbReference type="EMBL" id="QDEB01017291">
    <property type="protein sequence ID" value="RZC41424.1"/>
    <property type="molecule type" value="Genomic_DNA"/>
</dbReference>
<comment type="similarity">
    <text evidence="2">Belongs to the glycosyl hydrolase 29 family.</text>
</comment>
<dbReference type="SMART" id="SM00812">
    <property type="entry name" value="Alpha_L_fucos"/>
    <property type="match status" value="1"/>
</dbReference>
<dbReference type="GO" id="GO:0004560">
    <property type="term" value="F:alpha-L-fucosidase activity"/>
    <property type="evidence" value="ECO:0007669"/>
    <property type="project" value="UniProtKB-EC"/>
</dbReference>
<dbReference type="PANTHER" id="PTHR10030">
    <property type="entry name" value="ALPHA-L-FUCOSIDASE"/>
    <property type="match status" value="1"/>
</dbReference>
<dbReference type="PRINTS" id="PR00741">
    <property type="entry name" value="GLHYDRLASE29"/>
</dbReference>
<feature type="chain" id="PRO_5019719850" description="alpha-L-fucosidase" evidence="7">
    <location>
        <begin position="22"/>
        <end position="371"/>
    </location>
</feature>
<evidence type="ECO:0000256" key="5">
    <source>
        <dbReference type="ARBA" id="ARBA00022801"/>
    </source>
</evidence>
<dbReference type="Gene3D" id="2.60.40.1180">
    <property type="entry name" value="Golgi alpha-mannosidase II"/>
    <property type="match status" value="1"/>
</dbReference>
<proteinExistence type="inferred from homology"/>
<evidence type="ECO:0000259" key="8">
    <source>
        <dbReference type="Pfam" id="PF01120"/>
    </source>
</evidence>
<dbReference type="GO" id="GO:0016139">
    <property type="term" value="P:glycoside catabolic process"/>
    <property type="evidence" value="ECO:0007669"/>
    <property type="project" value="TreeGrafter"/>
</dbReference>
<keyword evidence="11" id="KW-1185">Reference proteome</keyword>
<feature type="non-terminal residue" evidence="10">
    <location>
        <position position="371"/>
    </location>
</feature>
<dbReference type="FunFam" id="3.20.20.80:FF:000293">
    <property type="entry name" value="Alpha-L-fucosidase"/>
    <property type="match status" value="1"/>
</dbReference>
<dbReference type="SUPFAM" id="SSF51445">
    <property type="entry name" value="(Trans)glycosidases"/>
    <property type="match status" value="1"/>
</dbReference>
<dbReference type="PIRSF" id="PIRSF001092">
    <property type="entry name" value="Alpha-L-fucosidase"/>
    <property type="match status" value="1"/>
</dbReference>
<evidence type="ECO:0000256" key="4">
    <source>
        <dbReference type="ARBA" id="ARBA00022729"/>
    </source>
</evidence>
<keyword evidence="4 7" id="KW-0732">Signal</keyword>
<organism evidence="10 11">
    <name type="scientific">Asbolus verrucosus</name>
    <name type="common">Desert ironclad beetle</name>
    <dbReference type="NCBI Taxonomy" id="1661398"/>
    <lineage>
        <taxon>Eukaryota</taxon>
        <taxon>Metazoa</taxon>
        <taxon>Ecdysozoa</taxon>
        <taxon>Arthropoda</taxon>
        <taxon>Hexapoda</taxon>
        <taxon>Insecta</taxon>
        <taxon>Pterygota</taxon>
        <taxon>Neoptera</taxon>
        <taxon>Endopterygota</taxon>
        <taxon>Coleoptera</taxon>
        <taxon>Polyphaga</taxon>
        <taxon>Cucujiformia</taxon>
        <taxon>Tenebrionidae</taxon>
        <taxon>Pimeliinae</taxon>
        <taxon>Asbolus</taxon>
    </lineage>
</organism>
<dbReference type="GO" id="GO:0006004">
    <property type="term" value="P:fucose metabolic process"/>
    <property type="evidence" value="ECO:0007669"/>
    <property type="project" value="InterPro"/>
</dbReference>
<dbReference type="AlphaFoldDB" id="A0A482W8I7"/>
<dbReference type="Pfam" id="PF01120">
    <property type="entry name" value="Alpha_L_fucos"/>
    <property type="match status" value="2"/>
</dbReference>
<evidence type="ECO:0000256" key="3">
    <source>
        <dbReference type="ARBA" id="ARBA00012662"/>
    </source>
</evidence>
<dbReference type="InterPro" id="IPR057739">
    <property type="entry name" value="Glyco_hydro_29_N"/>
</dbReference>
<dbReference type="OrthoDB" id="6039950at2759"/>
<dbReference type="InterPro" id="IPR017853">
    <property type="entry name" value="GH"/>
</dbReference>
<dbReference type="PANTHER" id="PTHR10030:SF37">
    <property type="entry name" value="ALPHA-L-FUCOSIDASE-RELATED"/>
    <property type="match status" value="1"/>
</dbReference>
<feature type="signal peptide" evidence="7">
    <location>
        <begin position="1"/>
        <end position="21"/>
    </location>
</feature>
<dbReference type="GO" id="GO:0005764">
    <property type="term" value="C:lysosome"/>
    <property type="evidence" value="ECO:0007669"/>
    <property type="project" value="TreeGrafter"/>
</dbReference>
<evidence type="ECO:0000313" key="10">
    <source>
        <dbReference type="EMBL" id="RZC41424.1"/>
    </source>
</evidence>
<dbReference type="Proteomes" id="UP000292052">
    <property type="component" value="Unassembled WGS sequence"/>
</dbReference>
<comment type="caution">
    <text evidence="10">The sequence shown here is derived from an EMBL/GenBank/DDBJ whole genome shotgun (WGS) entry which is preliminary data.</text>
</comment>
<feature type="domain" description="Alpha-L-fucosidase C-terminal" evidence="9">
    <location>
        <begin position="287"/>
        <end position="371"/>
    </location>
</feature>
<evidence type="ECO:0000256" key="2">
    <source>
        <dbReference type="ARBA" id="ARBA00007951"/>
    </source>
</evidence>
<accession>A0A482W8I7</accession>
<feature type="domain" description="Glycoside hydrolase family 29 N-terminal" evidence="8">
    <location>
        <begin position="33"/>
        <end position="74"/>
    </location>
</feature>
<dbReference type="InterPro" id="IPR016286">
    <property type="entry name" value="FUC_metazoa-typ"/>
</dbReference>
<evidence type="ECO:0000313" key="11">
    <source>
        <dbReference type="Proteomes" id="UP000292052"/>
    </source>
</evidence>